<protein>
    <recommendedName>
        <fullName evidence="4">5-formyltetrahydrofolate cyclo-ligase</fullName>
        <ecNumber evidence="4">6.3.3.2</ecNumber>
    </recommendedName>
</protein>
<keyword evidence="6" id="KW-1185">Reference proteome</keyword>
<keyword evidence="4" id="KW-0479">Metal-binding</keyword>
<dbReference type="PANTHER" id="PTHR23407:SF1">
    <property type="entry name" value="5-FORMYLTETRAHYDROFOLATE CYCLO-LIGASE"/>
    <property type="match status" value="1"/>
</dbReference>
<proteinExistence type="inferred from homology"/>
<comment type="similarity">
    <text evidence="1 4">Belongs to the 5-formyltetrahydrofolate cyclo-ligase family.</text>
</comment>
<reference evidence="6" key="1">
    <citation type="journal article" date="2019" name="Int. J. Syst. Evol. Microbiol.">
        <title>The Global Catalogue of Microorganisms (GCM) 10K type strain sequencing project: providing services to taxonomists for standard genome sequencing and annotation.</title>
        <authorList>
            <consortium name="The Broad Institute Genomics Platform"/>
            <consortium name="The Broad Institute Genome Sequencing Center for Infectious Disease"/>
            <person name="Wu L."/>
            <person name="Ma J."/>
        </authorList>
    </citation>
    <scope>NUCLEOTIDE SEQUENCE [LARGE SCALE GENOMIC DNA]</scope>
    <source>
        <strain evidence="6">KCTC 42443</strain>
    </source>
</reference>
<evidence type="ECO:0000256" key="4">
    <source>
        <dbReference type="RuleBase" id="RU361279"/>
    </source>
</evidence>
<dbReference type="Gene3D" id="3.40.50.10420">
    <property type="entry name" value="NagB/RpiA/CoA transferase-like"/>
    <property type="match status" value="1"/>
</dbReference>
<keyword evidence="3 4" id="KW-0067">ATP-binding</keyword>
<comment type="caution">
    <text evidence="5">The sequence shown here is derived from an EMBL/GenBank/DDBJ whole genome shotgun (WGS) entry which is preliminary data.</text>
</comment>
<evidence type="ECO:0000256" key="3">
    <source>
        <dbReference type="ARBA" id="ARBA00022840"/>
    </source>
</evidence>
<accession>A0ABQ3J949</accession>
<gene>
    <name evidence="5" type="ORF">GCM10016455_28890</name>
</gene>
<dbReference type="InterPro" id="IPR024185">
    <property type="entry name" value="FTHF_cligase-like_sf"/>
</dbReference>
<evidence type="ECO:0000256" key="1">
    <source>
        <dbReference type="ARBA" id="ARBA00010638"/>
    </source>
</evidence>
<dbReference type="EC" id="6.3.3.2" evidence="4"/>
<dbReference type="RefSeq" id="WP_191287255.1">
    <property type="nucleotide sequence ID" value="NZ_BNCH01000008.1"/>
</dbReference>
<comment type="cofactor">
    <cofactor evidence="4">
        <name>Mg(2+)</name>
        <dbReference type="ChEBI" id="CHEBI:18420"/>
    </cofactor>
</comment>
<dbReference type="Pfam" id="PF01812">
    <property type="entry name" value="5-FTHF_cyc-lig"/>
    <property type="match status" value="1"/>
</dbReference>
<dbReference type="PANTHER" id="PTHR23407">
    <property type="entry name" value="ATPASE INHIBITOR/5-FORMYLTETRAHYDROFOLATE CYCLO-LIGASE"/>
    <property type="match status" value="1"/>
</dbReference>
<dbReference type="Proteomes" id="UP000609802">
    <property type="component" value="Unassembled WGS sequence"/>
</dbReference>
<keyword evidence="4" id="KW-0460">Magnesium</keyword>
<evidence type="ECO:0000313" key="6">
    <source>
        <dbReference type="Proteomes" id="UP000609802"/>
    </source>
</evidence>
<sequence length="231" mass="25093">MSDQFKSHRCQTGFSSPPCYDAEGATESCDTLGVVPKQAQDVARWRKAERIRLRDARQALSVAARKKIGAALAGHLQQVLKDRFAGARGMVLSAYWPIKGEPDLRPLMATLHDAGVTVALPVVETRAAPLTFRHWTPETRMVRGDWNIPVPPPTAPVVTPDIALAPLVGWTADGYRLGYGGGYFDRTLATLDPKPFVIGIGIKAAQLATIYPQPHDIPLDLILTEIGLHSG</sequence>
<comment type="catalytic activity">
    <reaction evidence="4">
        <text>(6S)-5-formyl-5,6,7,8-tetrahydrofolate + ATP = (6R)-5,10-methenyltetrahydrofolate + ADP + phosphate</text>
        <dbReference type="Rhea" id="RHEA:10488"/>
        <dbReference type="ChEBI" id="CHEBI:30616"/>
        <dbReference type="ChEBI" id="CHEBI:43474"/>
        <dbReference type="ChEBI" id="CHEBI:57455"/>
        <dbReference type="ChEBI" id="CHEBI:57457"/>
        <dbReference type="ChEBI" id="CHEBI:456216"/>
        <dbReference type="EC" id="6.3.3.2"/>
    </reaction>
</comment>
<evidence type="ECO:0000256" key="2">
    <source>
        <dbReference type="ARBA" id="ARBA00022741"/>
    </source>
</evidence>
<dbReference type="SUPFAM" id="SSF100950">
    <property type="entry name" value="NagB/RpiA/CoA transferase-like"/>
    <property type="match status" value="1"/>
</dbReference>
<dbReference type="NCBIfam" id="TIGR02727">
    <property type="entry name" value="MTHFS_bact"/>
    <property type="match status" value="1"/>
</dbReference>
<evidence type="ECO:0000313" key="5">
    <source>
        <dbReference type="EMBL" id="GHF05962.1"/>
    </source>
</evidence>
<organism evidence="5 6">
    <name type="scientific">Aliiroseovarius zhejiangensis</name>
    <dbReference type="NCBI Taxonomy" id="1632025"/>
    <lineage>
        <taxon>Bacteria</taxon>
        <taxon>Pseudomonadati</taxon>
        <taxon>Pseudomonadota</taxon>
        <taxon>Alphaproteobacteria</taxon>
        <taxon>Rhodobacterales</taxon>
        <taxon>Paracoccaceae</taxon>
        <taxon>Aliiroseovarius</taxon>
    </lineage>
</organism>
<name>A0ABQ3J949_9RHOB</name>
<dbReference type="EMBL" id="BNCH01000008">
    <property type="protein sequence ID" value="GHF05962.1"/>
    <property type="molecule type" value="Genomic_DNA"/>
</dbReference>
<dbReference type="InterPro" id="IPR037171">
    <property type="entry name" value="NagB/RpiA_transferase-like"/>
</dbReference>
<dbReference type="InterPro" id="IPR002698">
    <property type="entry name" value="FTHF_cligase"/>
</dbReference>
<keyword evidence="2 4" id="KW-0547">Nucleotide-binding</keyword>